<organism evidence="13 14">
    <name type="scientific">Paenibacillus azoreducens</name>
    <dbReference type="NCBI Taxonomy" id="116718"/>
    <lineage>
        <taxon>Bacteria</taxon>
        <taxon>Bacillati</taxon>
        <taxon>Bacillota</taxon>
        <taxon>Bacilli</taxon>
        <taxon>Bacillales</taxon>
        <taxon>Paenibacillaceae</taxon>
        <taxon>Paenibacillus</taxon>
    </lineage>
</organism>
<dbReference type="NCBIfam" id="TIGR00054">
    <property type="entry name" value="RIP metalloprotease RseP"/>
    <property type="match status" value="1"/>
</dbReference>
<reference evidence="13 14" key="1">
    <citation type="submission" date="2021-03" db="EMBL/GenBank/DDBJ databases">
        <title>Antimicrobial resistance genes in bacteria isolated from Japanese honey, and their potential for conferring macrolide and lincosamide resistance in the American foulbrood pathogen Paenibacillus larvae.</title>
        <authorList>
            <person name="Okamoto M."/>
            <person name="Kumagai M."/>
            <person name="Kanamori H."/>
            <person name="Takamatsu D."/>
        </authorList>
    </citation>
    <scope>NUCLEOTIDE SEQUENCE [LARGE SCALE GENOMIC DNA]</scope>
    <source>
        <strain evidence="13 14">J34TS1</strain>
    </source>
</reference>
<dbReference type="InterPro" id="IPR008915">
    <property type="entry name" value="Peptidase_M50"/>
</dbReference>
<keyword evidence="6 11" id="KW-0378">Hydrolase</keyword>
<dbReference type="SMART" id="SM00228">
    <property type="entry name" value="PDZ"/>
    <property type="match status" value="1"/>
</dbReference>
<dbReference type="InterPro" id="IPR036034">
    <property type="entry name" value="PDZ_sf"/>
</dbReference>
<keyword evidence="11" id="KW-0479">Metal-binding</keyword>
<comment type="similarity">
    <text evidence="3 11">Belongs to the peptidase M50B family.</text>
</comment>
<dbReference type="Proteomes" id="UP000682811">
    <property type="component" value="Unassembled WGS sequence"/>
</dbReference>
<evidence type="ECO:0000256" key="2">
    <source>
        <dbReference type="ARBA" id="ARBA00004141"/>
    </source>
</evidence>
<dbReference type="GO" id="GO:0004222">
    <property type="term" value="F:metalloendopeptidase activity"/>
    <property type="evidence" value="ECO:0007669"/>
    <property type="project" value="InterPro"/>
</dbReference>
<dbReference type="Pfam" id="PF02163">
    <property type="entry name" value="Peptidase_M50"/>
    <property type="match status" value="1"/>
</dbReference>
<evidence type="ECO:0000256" key="9">
    <source>
        <dbReference type="ARBA" id="ARBA00023049"/>
    </source>
</evidence>
<dbReference type="PROSITE" id="PS50106">
    <property type="entry name" value="PDZ"/>
    <property type="match status" value="1"/>
</dbReference>
<comment type="subcellular location">
    <subcellularLocation>
        <location evidence="2">Membrane</location>
        <topology evidence="2">Multi-pass membrane protein</topology>
    </subcellularLocation>
</comment>
<feature type="transmembrane region" description="Helical" evidence="11">
    <location>
        <begin position="20"/>
        <end position="37"/>
    </location>
</feature>
<evidence type="ECO:0000256" key="6">
    <source>
        <dbReference type="ARBA" id="ARBA00022801"/>
    </source>
</evidence>
<dbReference type="PANTHER" id="PTHR42837:SF2">
    <property type="entry name" value="MEMBRANE METALLOPROTEASE ARASP2, CHLOROPLASTIC-RELATED"/>
    <property type="match status" value="1"/>
</dbReference>
<evidence type="ECO:0000259" key="12">
    <source>
        <dbReference type="PROSITE" id="PS50106"/>
    </source>
</evidence>
<comment type="caution">
    <text evidence="13">The sequence shown here is derived from an EMBL/GenBank/DDBJ whole genome shotgun (WGS) entry which is preliminary data.</text>
</comment>
<gene>
    <name evidence="13" type="ORF">J34TS1_51300</name>
</gene>
<evidence type="ECO:0000313" key="13">
    <source>
        <dbReference type="EMBL" id="GIO50365.1"/>
    </source>
</evidence>
<sequence length="439" mass="48691">MDYAASVSDKEGGCDELEMVQVVFLTVLMFFVIVTVHEWGHYYFAKRAGILVREFAIGFGPKLFSYKRGETQFTLRLLPFGGYARMAGEDPELVEIHPGQTVAIRVKDDEVKKIYLDQLDNRKNVIRGEVEFIDLTDSLKIRLDVDGEIQQYPVHPQAMLVAKSQETQIAPRDRQFASKSVGQRALSIFAGPLMNFILAFILFGVHLQMAGIPLENPTYIVIGEVSKGMPADEAHLKKGDIIDTVNGVRIGTDSQKMIDMTAKSKGKPMKWTIRRGDEVFNVTMTPRTLEGQEGGKVGITTQLPTRKAGIGETFTGAGAAMVDWTKITFQSFGKLIKKFNMNDIGGPVRTFEVTGQIAKQGIVQLTYWAAILSLYLGIFNLLPIPAMDGSRLVFLGVEAVRGKPIDPGREGMVHFVGFAMLFLLMIAVTYNDILRLING</sequence>
<dbReference type="GO" id="GO:0006508">
    <property type="term" value="P:proteolysis"/>
    <property type="evidence" value="ECO:0007669"/>
    <property type="project" value="UniProtKB-KW"/>
</dbReference>
<feature type="transmembrane region" description="Helical" evidence="11">
    <location>
        <begin position="185"/>
        <end position="207"/>
    </location>
</feature>
<keyword evidence="14" id="KW-1185">Reference proteome</keyword>
<dbReference type="EMBL" id="BORT01000031">
    <property type="protein sequence ID" value="GIO50365.1"/>
    <property type="molecule type" value="Genomic_DNA"/>
</dbReference>
<dbReference type="GO" id="GO:0016020">
    <property type="term" value="C:membrane"/>
    <property type="evidence" value="ECO:0007669"/>
    <property type="project" value="UniProtKB-SubCell"/>
</dbReference>
<proteinExistence type="inferred from homology"/>
<dbReference type="CDD" id="cd06163">
    <property type="entry name" value="S2P-M50_PDZ_RseP-like"/>
    <property type="match status" value="1"/>
</dbReference>
<accession>A0A920CTH9</accession>
<dbReference type="Gene3D" id="2.30.42.10">
    <property type="match status" value="1"/>
</dbReference>
<evidence type="ECO:0000256" key="5">
    <source>
        <dbReference type="ARBA" id="ARBA00022692"/>
    </source>
</evidence>
<evidence type="ECO:0000256" key="10">
    <source>
        <dbReference type="ARBA" id="ARBA00023136"/>
    </source>
</evidence>
<dbReference type="InterPro" id="IPR001478">
    <property type="entry name" value="PDZ"/>
</dbReference>
<protein>
    <recommendedName>
        <fullName evidence="11">Zinc metalloprotease</fullName>
        <ecNumber evidence="11">3.4.24.-</ecNumber>
    </recommendedName>
</protein>
<comment type="cofactor">
    <cofactor evidence="1 11">
        <name>Zn(2+)</name>
        <dbReference type="ChEBI" id="CHEBI:29105"/>
    </cofactor>
</comment>
<dbReference type="Pfam" id="PF17820">
    <property type="entry name" value="PDZ_6"/>
    <property type="match status" value="1"/>
</dbReference>
<evidence type="ECO:0000256" key="3">
    <source>
        <dbReference type="ARBA" id="ARBA00007931"/>
    </source>
</evidence>
<dbReference type="InterPro" id="IPR041489">
    <property type="entry name" value="PDZ_6"/>
</dbReference>
<keyword evidence="9 11" id="KW-0482">Metalloprotease</keyword>
<evidence type="ECO:0000256" key="7">
    <source>
        <dbReference type="ARBA" id="ARBA00022833"/>
    </source>
</evidence>
<keyword evidence="8 11" id="KW-1133">Transmembrane helix</keyword>
<dbReference type="SUPFAM" id="SSF50156">
    <property type="entry name" value="PDZ domain-like"/>
    <property type="match status" value="1"/>
</dbReference>
<keyword evidence="7 11" id="KW-0862">Zinc</keyword>
<dbReference type="InterPro" id="IPR004387">
    <property type="entry name" value="Pept_M50_Zn"/>
</dbReference>
<keyword evidence="4" id="KW-0645">Protease</keyword>
<dbReference type="AlphaFoldDB" id="A0A920CTH9"/>
<keyword evidence="10 11" id="KW-0472">Membrane</keyword>
<feature type="transmembrane region" description="Helical" evidence="11">
    <location>
        <begin position="411"/>
        <end position="430"/>
    </location>
</feature>
<evidence type="ECO:0000256" key="4">
    <source>
        <dbReference type="ARBA" id="ARBA00022670"/>
    </source>
</evidence>
<evidence type="ECO:0000313" key="14">
    <source>
        <dbReference type="Proteomes" id="UP000682811"/>
    </source>
</evidence>
<feature type="transmembrane region" description="Helical" evidence="11">
    <location>
        <begin position="365"/>
        <end position="382"/>
    </location>
</feature>
<dbReference type="EC" id="3.4.24.-" evidence="11"/>
<dbReference type="CDD" id="cd23081">
    <property type="entry name" value="cpPDZ_EcRseP-like"/>
    <property type="match status" value="1"/>
</dbReference>
<evidence type="ECO:0000256" key="11">
    <source>
        <dbReference type="RuleBase" id="RU362031"/>
    </source>
</evidence>
<dbReference type="PANTHER" id="PTHR42837">
    <property type="entry name" value="REGULATOR OF SIGMA-E PROTEASE RSEP"/>
    <property type="match status" value="1"/>
</dbReference>
<keyword evidence="5 11" id="KW-0812">Transmembrane</keyword>
<evidence type="ECO:0000256" key="8">
    <source>
        <dbReference type="ARBA" id="ARBA00022989"/>
    </source>
</evidence>
<evidence type="ECO:0000256" key="1">
    <source>
        <dbReference type="ARBA" id="ARBA00001947"/>
    </source>
</evidence>
<feature type="domain" description="PDZ" evidence="12">
    <location>
        <begin position="211"/>
        <end position="277"/>
    </location>
</feature>
<name>A0A920CTH9_9BACL</name>
<dbReference type="GO" id="GO:0046872">
    <property type="term" value="F:metal ion binding"/>
    <property type="evidence" value="ECO:0007669"/>
    <property type="project" value="UniProtKB-KW"/>
</dbReference>